<dbReference type="PANTHER" id="PTHR10579">
    <property type="entry name" value="CALCIUM-ACTIVATED CHLORIDE CHANNEL REGULATOR"/>
    <property type="match status" value="1"/>
</dbReference>
<dbReference type="Proteomes" id="UP000054558">
    <property type="component" value="Unassembled WGS sequence"/>
</dbReference>
<dbReference type="AlphaFoldDB" id="A0A0U9HJW2"/>
<dbReference type="InterPro" id="IPR002035">
    <property type="entry name" value="VWF_A"/>
</dbReference>
<proteinExistence type="predicted"/>
<evidence type="ECO:0000313" key="4">
    <source>
        <dbReference type="Proteomes" id="UP000054558"/>
    </source>
</evidence>
<dbReference type="EMBL" id="DF237106">
    <property type="protein sequence ID" value="GAQ83668.1"/>
    <property type="molecule type" value="Genomic_DNA"/>
</dbReference>
<feature type="signal peptide" evidence="1">
    <location>
        <begin position="1"/>
        <end position="41"/>
    </location>
</feature>
<dbReference type="InterPro" id="IPR051266">
    <property type="entry name" value="CLCR"/>
</dbReference>
<name>A0A0U9HJW2_KLENI</name>
<dbReference type="SUPFAM" id="SSF53300">
    <property type="entry name" value="vWA-like"/>
    <property type="match status" value="1"/>
</dbReference>
<evidence type="ECO:0000256" key="1">
    <source>
        <dbReference type="SAM" id="SignalP"/>
    </source>
</evidence>
<sequence>MTGTQITRAVTMRAQTPVTMHAWTPVLVFLLLGSAAPQVFAGSGAFDGSSYTFCVAVLFNASASDIALMQTVFTAASQVFNDATDGQQQFGTIKIVPNSVLSDDAEFYVHPLSGRADPPTAGIGGGGRYGYKGEHVNLYWPDNFANTTVDEGAFSIAHEMGHLVFGLGDEYSASGNTSCAADTADGSLSFCLMDKLPDARLAQKRHHRAAVAQGVLRARLVVIDRSYSMDDDDKFEYAKAGAIAYINSLSEGDRLAVVSFVCGAGRDMELTSVDGSGVVKSTANSAVQNLKLGSGTGISAGIQEAIDILIDAPVRPCREIILLLTDGDYNCDVQPTRLIRVLQTEGISLNALAVGVDLTTAGLTDLRNLAFSASGQFFAFHTPLATVSTFLELGARNIDKRQVGSLVGRETSTGSANGTIPVQVGPLAILSEVNMTEISFVLVFNSSVANLTVQDPVGKAVQVTGYNFTTTYSNFSSAQNFTLTTNATRLNQSLGLNTSYNLTPNTRVDIGPNFVGITIFQPVPGIYNVSGVQVPNGTANASAPAPAPAPNRAGSRIVAPLVPQLDLYVYGKNQLGAQLVAFSLPNGTVKAPTAVVIEGSLQYNGRRVLNADVTADVFFPNGTRAGSVRLLDDGNYAANNDTFPNDGYYTGRFAAYGVRTDGAYTFRLTARSGGNATIYPGEALFAGRSPPASVEGGVPDLVRQQLVSVVISNTPYFAPAATPPRPPAST</sequence>
<dbReference type="Pfam" id="PF13519">
    <property type="entry name" value="VWA_2"/>
    <property type="match status" value="1"/>
</dbReference>
<keyword evidence="4" id="KW-1185">Reference proteome</keyword>
<keyword evidence="1" id="KW-0732">Signal</keyword>
<organism evidence="3 4">
    <name type="scientific">Klebsormidium nitens</name>
    <name type="common">Green alga</name>
    <name type="synonym">Ulothrix nitens</name>
    <dbReference type="NCBI Taxonomy" id="105231"/>
    <lineage>
        <taxon>Eukaryota</taxon>
        <taxon>Viridiplantae</taxon>
        <taxon>Streptophyta</taxon>
        <taxon>Klebsormidiophyceae</taxon>
        <taxon>Klebsormidiales</taxon>
        <taxon>Klebsormidiaceae</taxon>
        <taxon>Klebsormidium</taxon>
    </lineage>
</organism>
<dbReference type="CDD" id="cd00198">
    <property type="entry name" value="vWFA"/>
    <property type="match status" value="1"/>
</dbReference>
<dbReference type="SMART" id="SM00327">
    <property type="entry name" value="VWA"/>
    <property type="match status" value="1"/>
</dbReference>
<evidence type="ECO:0000313" key="3">
    <source>
        <dbReference type="EMBL" id="GAQ83668.1"/>
    </source>
</evidence>
<dbReference type="OrthoDB" id="687730at2759"/>
<evidence type="ECO:0000259" key="2">
    <source>
        <dbReference type="PROSITE" id="PS50234"/>
    </source>
</evidence>
<gene>
    <name evidence="3" type="ORF">KFL_001570070</name>
</gene>
<dbReference type="Gene3D" id="3.40.50.410">
    <property type="entry name" value="von Willebrand factor, type A domain"/>
    <property type="match status" value="1"/>
</dbReference>
<dbReference type="InterPro" id="IPR036465">
    <property type="entry name" value="vWFA_dom_sf"/>
</dbReference>
<feature type="domain" description="VWFA" evidence="2">
    <location>
        <begin position="218"/>
        <end position="406"/>
    </location>
</feature>
<reference evidence="3 4" key="1">
    <citation type="journal article" date="2014" name="Nat. Commun.">
        <title>Klebsormidium flaccidum genome reveals primary factors for plant terrestrial adaptation.</title>
        <authorList>
            <person name="Hori K."/>
            <person name="Maruyama F."/>
            <person name="Fujisawa T."/>
            <person name="Togashi T."/>
            <person name="Yamamoto N."/>
            <person name="Seo M."/>
            <person name="Sato S."/>
            <person name="Yamada T."/>
            <person name="Mori H."/>
            <person name="Tajima N."/>
            <person name="Moriyama T."/>
            <person name="Ikeuchi M."/>
            <person name="Watanabe M."/>
            <person name="Wada H."/>
            <person name="Kobayashi K."/>
            <person name="Saito M."/>
            <person name="Masuda T."/>
            <person name="Sasaki-Sekimoto Y."/>
            <person name="Mashiguchi K."/>
            <person name="Awai K."/>
            <person name="Shimojima M."/>
            <person name="Masuda S."/>
            <person name="Iwai M."/>
            <person name="Nobusawa T."/>
            <person name="Narise T."/>
            <person name="Kondo S."/>
            <person name="Saito H."/>
            <person name="Sato R."/>
            <person name="Murakawa M."/>
            <person name="Ihara Y."/>
            <person name="Oshima-Yamada Y."/>
            <person name="Ohtaka K."/>
            <person name="Satoh M."/>
            <person name="Sonobe K."/>
            <person name="Ishii M."/>
            <person name="Ohtani R."/>
            <person name="Kanamori-Sato M."/>
            <person name="Honoki R."/>
            <person name="Miyazaki D."/>
            <person name="Mochizuki H."/>
            <person name="Umetsu J."/>
            <person name="Higashi K."/>
            <person name="Shibata D."/>
            <person name="Kamiya Y."/>
            <person name="Sato N."/>
            <person name="Nakamura Y."/>
            <person name="Tabata S."/>
            <person name="Ida S."/>
            <person name="Kurokawa K."/>
            <person name="Ohta H."/>
        </authorList>
    </citation>
    <scope>NUCLEOTIDE SEQUENCE [LARGE SCALE GENOMIC DNA]</scope>
    <source>
        <strain evidence="3 4">NIES-2285</strain>
    </source>
</reference>
<dbReference type="PANTHER" id="PTHR10579:SF43">
    <property type="entry name" value="ZINC FINGER (C3HC4-TYPE RING FINGER) FAMILY PROTEIN"/>
    <property type="match status" value="1"/>
</dbReference>
<accession>A0A0U9HJW2</accession>
<protein>
    <recommendedName>
        <fullName evidence="2">VWFA domain-containing protein</fullName>
    </recommendedName>
</protein>
<dbReference type="PROSITE" id="PS50234">
    <property type="entry name" value="VWFA"/>
    <property type="match status" value="1"/>
</dbReference>
<feature type="chain" id="PRO_5006864968" description="VWFA domain-containing protein" evidence="1">
    <location>
        <begin position="42"/>
        <end position="730"/>
    </location>
</feature>